<evidence type="ECO:0000313" key="3">
    <source>
        <dbReference type="Proteomes" id="UP000322658"/>
    </source>
</evidence>
<keyword evidence="1" id="KW-0472">Membrane</keyword>
<sequence>MTALITITIVLLFGLCVYIESNYRHTAHKTAREMSEPPKSSKYYHWGEDITVGFLLTISKWLFVSISISILFALIMGFKDIEPILYEDYKTLWWILAAIISIGFLWYFYLETLVKRSKQINFGSQMHSFGFKFAPKNSLIFMLWILFLMIVPYVTMNVTHDAIWPSDYSISPDQYESRNTIMSQILQEVANTNAAVRSEIRYFADRLYKTMLTGITSATVVLGLLIFYRTRKLEKDK</sequence>
<feature type="transmembrane region" description="Helical" evidence="1">
    <location>
        <begin position="207"/>
        <end position="228"/>
    </location>
</feature>
<protein>
    <recommendedName>
        <fullName evidence="4">DUF4199 domain-containing protein</fullName>
    </recommendedName>
</protein>
<feature type="transmembrane region" description="Helical" evidence="1">
    <location>
        <begin position="61"/>
        <end position="79"/>
    </location>
</feature>
<comment type="caution">
    <text evidence="2">The sequence shown here is derived from an EMBL/GenBank/DDBJ whole genome shotgun (WGS) entry which is preliminary data.</text>
</comment>
<dbReference type="AlphaFoldDB" id="A0A5B3GNP1"/>
<feature type="transmembrane region" description="Helical" evidence="1">
    <location>
        <begin position="6"/>
        <end position="23"/>
    </location>
</feature>
<feature type="transmembrane region" description="Helical" evidence="1">
    <location>
        <begin position="91"/>
        <end position="110"/>
    </location>
</feature>
<dbReference type="EMBL" id="VVXJ01000019">
    <property type="protein sequence ID" value="KAA2375161.1"/>
    <property type="molecule type" value="Genomic_DNA"/>
</dbReference>
<evidence type="ECO:0008006" key="4">
    <source>
        <dbReference type="Google" id="ProtNLM"/>
    </source>
</evidence>
<accession>A0A5B3GNP1</accession>
<evidence type="ECO:0000313" key="2">
    <source>
        <dbReference type="EMBL" id="KAA2375161.1"/>
    </source>
</evidence>
<gene>
    <name evidence="2" type="ORF">F2Y07_09680</name>
</gene>
<keyword evidence="1" id="KW-0812">Transmembrane</keyword>
<feature type="transmembrane region" description="Helical" evidence="1">
    <location>
        <begin position="139"/>
        <end position="156"/>
    </location>
</feature>
<proteinExistence type="predicted"/>
<dbReference type="RefSeq" id="WP_149886012.1">
    <property type="nucleotide sequence ID" value="NZ_DAITRP010000020.1"/>
</dbReference>
<keyword evidence="1" id="KW-1133">Transmembrane helix</keyword>
<evidence type="ECO:0000256" key="1">
    <source>
        <dbReference type="SAM" id="Phobius"/>
    </source>
</evidence>
<name>A0A5B3GNP1_9BACT</name>
<dbReference type="Proteomes" id="UP000322658">
    <property type="component" value="Unassembled WGS sequence"/>
</dbReference>
<organism evidence="2 3">
    <name type="scientific">Alistipes shahii</name>
    <dbReference type="NCBI Taxonomy" id="328814"/>
    <lineage>
        <taxon>Bacteria</taxon>
        <taxon>Pseudomonadati</taxon>
        <taxon>Bacteroidota</taxon>
        <taxon>Bacteroidia</taxon>
        <taxon>Bacteroidales</taxon>
        <taxon>Rikenellaceae</taxon>
        <taxon>Alistipes</taxon>
    </lineage>
</organism>
<reference evidence="2 3" key="1">
    <citation type="journal article" date="2019" name="Nat. Med.">
        <title>A library of human gut bacterial isolates paired with longitudinal multiomics data enables mechanistic microbiome research.</title>
        <authorList>
            <person name="Poyet M."/>
            <person name="Groussin M."/>
            <person name="Gibbons S.M."/>
            <person name="Avila-Pacheco J."/>
            <person name="Jiang X."/>
            <person name="Kearney S.M."/>
            <person name="Perrotta A.R."/>
            <person name="Berdy B."/>
            <person name="Zhao S."/>
            <person name="Lieberman T.D."/>
            <person name="Swanson P.K."/>
            <person name="Smith M."/>
            <person name="Roesemann S."/>
            <person name="Alexander J.E."/>
            <person name="Rich S.A."/>
            <person name="Livny J."/>
            <person name="Vlamakis H."/>
            <person name="Clish C."/>
            <person name="Bullock K."/>
            <person name="Deik A."/>
            <person name="Scott J."/>
            <person name="Pierce K.A."/>
            <person name="Xavier R.J."/>
            <person name="Alm E.J."/>
        </authorList>
    </citation>
    <scope>NUCLEOTIDE SEQUENCE [LARGE SCALE GENOMIC DNA]</scope>
    <source>
        <strain evidence="2 3">BIOML-A1</strain>
    </source>
</reference>